<dbReference type="EMBL" id="CP074347">
    <property type="protein sequence ID" value="USV01288.1"/>
    <property type="molecule type" value="Genomic_DNA"/>
</dbReference>
<evidence type="ECO:0000313" key="1">
    <source>
        <dbReference type="EMBL" id="USV01288.1"/>
    </source>
</evidence>
<dbReference type="Proteomes" id="UP001056873">
    <property type="component" value="Chromosome"/>
</dbReference>
<dbReference type="Gene3D" id="2.40.50.650">
    <property type="match status" value="1"/>
</dbReference>
<accession>A0ABY5CT27</accession>
<sequence length="84" mass="9459">MIDSIPLKNSDYSYALVLNSGELTLIARTKTDHIIEPGAVLYPLLNAVYSINGDKSKTMKATKITKLCLIYWELLRKEQSSINK</sequence>
<proteinExistence type="predicted"/>
<organism evidence="1 2">
    <name type="scientific">Serratia entomophila</name>
    <dbReference type="NCBI Taxonomy" id="42906"/>
    <lineage>
        <taxon>Bacteria</taxon>
        <taxon>Pseudomonadati</taxon>
        <taxon>Pseudomonadota</taxon>
        <taxon>Gammaproteobacteria</taxon>
        <taxon>Enterobacterales</taxon>
        <taxon>Yersiniaceae</taxon>
        <taxon>Serratia</taxon>
    </lineage>
</organism>
<reference evidence="1" key="1">
    <citation type="journal article" date="2022" name="BMC Genomics">
        <title>Genome sequence of the entomopathogenic Serratia entomophila isolate 626 and characterisation of the species specific itaconate degradation pathway.</title>
        <authorList>
            <person name="Vaughan A.L."/>
            <person name="Altermann E."/>
            <person name="Glare T.R."/>
            <person name="Hurst M.R.H."/>
        </authorList>
    </citation>
    <scope>NUCLEOTIDE SEQUENCE</scope>
    <source>
        <strain evidence="1">626</strain>
    </source>
</reference>
<dbReference type="RefSeq" id="WP_183130100.1">
    <property type="nucleotide sequence ID" value="NZ_CAMIPH010000002.1"/>
</dbReference>
<name>A0ABY5CT27_9GAMM</name>
<dbReference type="Pfam" id="PF11183">
    <property type="entry name" value="PmrD"/>
    <property type="match status" value="1"/>
</dbReference>
<gene>
    <name evidence="1" type="ORF">KFQ06_01720</name>
</gene>
<evidence type="ECO:0000313" key="2">
    <source>
        <dbReference type="Proteomes" id="UP001056873"/>
    </source>
</evidence>
<dbReference type="InterPro" id="IPR038679">
    <property type="entry name" value="PmrD_sf"/>
</dbReference>
<protein>
    <submittedName>
        <fullName evidence="1">Uncharacterized protein</fullName>
    </submittedName>
</protein>
<keyword evidence="2" id="KW-1185">Reference proteome</keyword>
<dbReference type="InterPro" id="IPR044854">
    <property type="entry name" value="IraM/PmrD"/>
</dbReference>